<keyword evidence="4" id="KW-0444">Lipid biosynthesis</keyword>
<keyword evidence="12 17" id="KW-0472">Membrane</keyword>
<name>A0A955LWH1_UNCKA</name>
<dbReference type="AlphaFoldDB" id="A0A955LWH1"/>
<dbReference type="GO" id="GO:0005886">
    <property type="term" value="C:plasma membrane"/>
    <property type="evidence" value="ECO:0007669"/>
    <property type="project" value="UniProtKB-SubCell"/>
</dbReference>
<dbReference type="InterPro" id="IPR036945">
    <property type="entry name" value="DAGK_sf"/>
</dbReference>
<sequence>VESVLDYMEKKHDLNVRIAKDVAAGGVLVTAIVSVVVGVIIFAPYVFDLLLI</sequence>
<evidence type="ECO:0000256" key="12">
    <source>
        <dbReference type="ARBA" id="ARBA00023136"/>
    </source>
</evidence>
<evidence type="ECO:0000256" key="5">
    <source>
        <dbReference type="ARBA" id="ARBA00022679"/>
    </source>
</evidence>
<comment type="caution">
    <text evidence="18">The sequence shown here is derived from an EMBL/GenBank/DDBJ whole genome shotgun (WGS) entry which is preliminary data.</text>
</comment>
<evidence type="ECO:0000313" key="18">
    <source>
        <dbReference type="EMBL" id="MCA9397875.1"/>
    </source>
</evidence>
<proteinExistence type="inferred from homology"/>
<evidence type="ECO:0000256" key="10">
    <source>
        <dbReference type="ARBA" id="ARBA00022989"/>
    </source>
</evidence>
<keyword evidence="7 15" id="KW-0547">Nucleotide-binding</keyword>
<gene>
    <name evidence="18" type="ORF">KC573_03520</name>
</gene>
<comment type="similarity">
    <text evidence="2">Belongs to the bacterial diacylglycerol kinase family.</text>
</comment>
<feature type="binding site" evidence="16">
    <location>
        <position position="2"/>
    </location>
    <ligand>
        <name>a divalent metal cation</name>
        <dbReference type="ChEBI" id="CHEBI:60240"/>
    </ligand>
</feature>
<keyword evidence="14" id="KW-1208">Phospholipid metabolism</keyword>
<dbReference type="GO" id="GO:0004143">
    <property type="term" value="F:ATP-dependent diacylglycerol kinase activity"/>
    <property type="evidence" value="ECO:0007669"/>
    <property type="project" value="UniProtKB-EC"/>
</dbReference>
<evidence type="ECO:0000256" key="7">
    <source>
        <dbReference type="ARBA" id="ARBA00022741"/>
    </source>
</evidence>
<dbReference type="PANTHER" id="PTHR34299">
    <property type="entry name" value="DIACYLGLYCEROL KINASE"/>
    <property type="match status" value="1"/>
</dbReference>
<keyword evidence="3" id="KW-1003">Cell membrane</keyword>
<evidence type="ECO:0000256" key="9">
    <source>
        <dbReference type="ARBA" id="ARBA00022840"/>
    </source>
</evidence>
<dbReference type="GO" id="GO:0008654">
    <property type="term" value="P:phospholipid biosynthetic process"/>
    <property type="evidence" value="ECO:0007669"/>
    <property type="project" value="UniProtKB-KW"/>
</dbReference>
<comment type="subcellular location">
    <subcellularLocation>
        <location evidence="1">Cell membrane</location>
        <topology evidence="1">Multi-pass membrane protein</topology>
    </subcellularLocation>
</comment>
<dbReference type="InterPro" id="IPR000829">
    <property type="entry name" value="DAGK"/>
</dbReference>
<keyword evidence="16" id="KW-0479">Metal-binding</keyword>
<keyword evidence="16" id="KW-0460">Magnesium</keyword>
<evidence type="ECO:0000256" key="1">
    <source>
        <dbReference type="ARBA" id="ARBA00004651"/>
    </source>
</evidence>
<dbReference type="EMBL" id="JAGQKY010000176">
    <property type="protein sequence ID" value="MCA9397875.1"/>
    <property type="molecule type" value="Genomic_DNA"/>
</dbReference>
<feature type="non-terminal residue" evidence="18">
    <location>
        <position position="1"/>
    </location>
</feature>
<evidence type="ECO:0000256" key="8">
    <source>
        <dbReference type="ARBA" id="ARBA00022777"/>
    </source>
</evidence>
<dbReference type="PANTHER" id="PTHR34299:SF1">
    <property type="entry name" value="DIACYLGLYCEROL KINASE"/>
    <property type="match status" value="1"/>
</dbReference>
<reference evidence="18" key="2">
    <citation type="journal article" date="2021" name="Microbiome">
        <title>Successional dynamics and alternative stable states in a saline activated sludge microbial community over 9 years.</title>
        <authorList>
            <person name="Wang Y."/>
            <person name="Ye J."/>
            <person name="Ju F."/>
            <person name="Liu L."/>
            <person name="Boyd J.A."/>
            <person name="Deng Y."/>
            <person name="Parks D.H."/>
            <person name="Jiang X."/>
            <person name="Yin X."/>
            <person name="Woodcroft B.J."/>
            <person name="Tyson G.W."/>
            <person name="Hugenholtz P."/>
            <person name="Polz M.F."/>
            <person name="Zhang T."/>
        </authorList>
    </citation>
    <scope>NUCLEOTIDE SEQUENCE</scope>
    <source>
        <strain evidence="18">HKST-UBA02</strain>
    </source>
</reference>
<evidence type="ECO:0000256" key="2">
    <source>
        <dbReference type="ARBA" id="ARBA00005967"/>
    </source>
</evidence>
<reference evidence="18" key="1">
    <citation type="submission" date="2020-04" db="EMBL/GenBank/DDBJ databases">
        <authorList>
            <person name="Zhang T."/>
        </authorList>
    </citation>
    <scope>NUCLEOTIDE SEQUENCE</scope>
    <source>
        <strain evidence="18">HKST-UBA02</strain>
    </source>
</reference>
<evidence type="ECO:0000256" key="11">
    <source>
        <dbReference type="ARBA" id="ARBA00023098"/>
    </source>
</evidence>
<feature type="binding site" evidence="15">
    <location>
        <position position="2"/>
    </location>
    <ligand>
        <name>ATP</name>
        <dbReference type="ChEBI" id="CHEBI:30616"/>
    </ligand>
</feature>
<evidence type="ECO:0000256" key="14">
    <source>
        <dbReference type="ARBA" id="ARBA00023264"/>
    </source>
</evidence>
<keyword evidence="8 18" id="KW-0418">Kinase</keyword>
<evidence type="ECO:0000256" key="3">
    <source>
        <dbReference type="ARBA" id="ARBA00022475"/>
    </source>
</evidence>
<keyword evidence="9 15" id="KW-0067">ATP-binding</keyword>
<evidence type="ECO:0000313" key="19">
    <source>
        <dbReference type="Proteomes" id="UP000699691"/>
    </source>
</evidence>
<evidence type="ECO:0000256" key="16">
    <source>
        <dbReference type="PIRSR" id="PIRSR600829-4"/>
    </source>
</evidence>
<dbReference type="Pfam" id="PF01219">
    <property type="entry name" value="DAGK_prokar"/>
    <property type="match status" value="1"/>
</dbReference>
<dbReference type="EC" id="2.7.1.107" evidence="18"/>
<accession>A0A955LWH1</accession>
<dbReference type="GO" id="GO:0046872">
    <property type="term" value="F:metal ion binding"/>
    <property type="evidence" value="ECO:0007669"/>
    <property type="project" value="UniProtKB-KW"/>
</dbReference>
<evidence type="ECO:0000256" key="15">
    <source>
        <dbReference type="PIRSR" id="PIRSR600829-3"/>
    </source>
</evidence>
<comment type="cofactor">
    <cofactor evidence="16">
        <name>Mg(2+)</name>
        <dbReference type="ChEBI" id="CHEBI:18420"/>
    </cofactor>
    <text evidence="16">Mn(2+), Zn(2+), Cd(2+) and Co(2+) support activity to lesser extents.</text>
</comment>
<protein>
    <submittedName>
        <fullName evidence="18">Diacylglycerol kinase</fullName>
        <ecNumber evidence="18">2.7.1.107</ecNumber>
    </submittedName>
</protein>
<keyword evidence="6 17" id="KW-0812">Transmembrane</keyword>
<evidence type="ECO:0000256" key="4">
    <source>
        <dbReference type="ARBA" id="ARBA00022516"/>
    </source>
</evidence>
<evidence type="ECO:0000256" key="13">
    <source>
        <dbReference type="ARBA" id="ARBA00023209"/>
    </source>
</evidence>
<evidence type="ECO:0000256" key="17">
    <source>
        <dbReference type="SAM" id="Phobius"/>
    </source>
</evidence>
<organism evidence="18 19">
    <name type="scientific">candidate division WWE3 bacterium</name>
    <dbReference type="NCBI Taxonomy" id="2053526"/>
    <lineage>
        <taxon>Bacteria</taxon>
        <taxon>Katanobacteria</taxon>
    </lineage>
</organism>
<keyword evidence="13" id="KW-0594">Phospholipid biosynthesis</keyword>
<dbReference type="Proteomes" id="UP000699691">
    <property type="component" value="Unassembled WGS sequence"/>
</dbReference>
<dbReference type="GO" id="GO:0005524">
    <property type="term" value="F:ATP binding"/>
    <property type="evidence" value="ECO:0007669"/>
    <property type="project" value="UniProtKB-KW"/>
</dbReference>
<keyword evidence="5 18" id="KW-0808">Transferase</keyword>
<keyword evidence="11" id="KW-0443">Lipid metabolism</keyword>
<keyword evidence="10 17" id="KW-1133">Transmembrane helix</keyword>
<feature type="transmembrane region" description="Helical" evidence="17">
    <location>
        <begin position="21"/>
        <end position="47"/>
    </location>
</feature>
<dbReference type="Gene3D" id="1.10.287.3610">
    <property type="match status" value="1"/>
</dbReference>
<feature type="binding site" evidence="15">
    <location>
        <begin position="20"/>
        <end position="21"/>
    </location>
    <ligand>
        <name>ATP</name>
        <dbReference type="ChEBI" id="CHEBI:30616"/>
    </ligand>
</feature>
<evidence type="ECO:0000256" key="6">
    <source>
        <dbReference type="ARBA" id="ARBA00022692"/>
    </source>
</evidence>